<feature type="region of interest" description="Disordered" evidence="2">
    <location>
        <begin position="130"/>
        <end position="179"/>
    </location>
</feature>
<keyword evidence="4" id="KW-1185">Reference proteome</keyword>
<reference evidence="4" key="2">
    <citation type="submission" date="2019-10" db="EMBL/GenBank/DDBJ databases">
        <title>A de novo genome assembly of a pear dwarfing rootstock.</title>
        <authorList>
            <person name="Wang F."/>
            <person name="Wang J."/>
            <person name="Li S."/>
            <person name="Zhang Y."/>
            <person name="Fang M."/>
            <person name="Ma L."/>
            <person name="Zhao Y."/>
            <person name="Jiang S."/>
        </authorList>
    </citation>
    <scope>NUCLEOTIDE SEQUENCE [LARGE SCALE GENOMIC DNA]</scope>
</reference>
<evidence type="ECO:0000256" key="1">
    <source>
        <dbReference type="SAM" id="Coils"/>
    </source>
</evidence>
<reference evidence="3 4" key="1">
    <citation type="submission" date="2019-09" db="EMBL/GenBank/DDBJ databases">
        <authorList>
            <person name="Ou C."/>
        </authorList>
    </citation>
    <scope>NUCLEOTIDE SEQUENCE [LARGE SCALE GENOMIC DNA]</scope>
    <source>
        <strain evidence="3">S2</strain>
        <tissue evidence="3">Leaf</tissue>
    </source>
</reference>
<reference evidence="3 4" key="3">
    <citation type="submission" date="2019-11" db="EMBL/GenBank/DDBJ databases">
        <title>A de novo genome assembly of a pear dwarfing rootstock.</title>
        <authorList>
            <person name="Wang F."/>
            <person name="Wang J."/>
            <person name="Li S."/>
            <person name="Zhang Y."/>
            <person name="Fang M."/>
            <person name="Ma L."/>
            <person name="Zhao Y."/>
            <person name="Jiang S."/>
        </authorList>
    </citation>
    <scope>NUCLEOTIDE SEQUENCE [LARGE SCALE GENOMIC DNA]</scope>
    <source>
        <strain evidence="3">S2</strain>
        <tissue evidence="3">Leaf</tissue>
    </source>
</reference>
<feature type="compositionally biased region" description="Basic and acidic residues" evidence="2">
    <location>
        <begin position="82"/>
        <end position="91"/>
    </location>
</feature>
<comment type="caution">
    <text evidence="3">The sequence shown here is derived from an EMBL/GenBank/DDBJ whole genome shotgun (WGS) entry which is preliminary data.</text>
</comment>
<dbReference type="AlphaFoldDB" id="A0A5N5G0R4"/>
<organism evidence="3 4">
    <name type="scientific">Pyrus ussuriensis x Pyrus communis</name>
    <dbReference type="NCBI Taxonomy" id="2448454"/>
    <lineage>
        <taxon>Eukaryota</taxon>
        <taxon>Viridiplantae</taxon>
        <taxon>Streptophyta</taxon>
        <taxon>Embryophyta</taxon>
        <taxon>Tracheophyta</taxon>
        <taxon>Spermatophyta</taxon>
        <taxon>Magnoliopsida</taxon>
        <taxon>eudicotyledons</taxon>
        <taxon>Gunneridae</taxon>
        <taxon>Pentapetalae</taxon>
        <taxon>rosids</taxon>
        <taxon>fabids</taxon>
        <taxon>Rosales</taxon>
        <taxon>Rosaceae</taxon>
        <taxon>Amygdaloideae</taxon>
        <taxon>Maleae</taxon>
        <taxon>Pyrus</taxon>
    </lineage>
</organism>
<protein>
    <submittedName>
        <fullName evidence="3">Uncharacterized protein</fullName>
    </submittedName>
</protein>
<feature type="compositionally biased region" description="Basic and acidic residues" evidence="2">
    <location>
        <begin position="148"/>
        <end position="160"/>
    </location>
</feature>
<sequence length="262" mass="30539">MTAFNTIQIDLLKKTPFWPLLKAFYNKIISKDDIAKSDLDLNEMVKVFNHPTNYIYTPLVKHAKFLLCERATLIQPMIGKESSNDKIEPSRTPHQVQSRRESLNACFTFDHTYDNTTSFMVQPISKAQSEIDDCDDVKDEDYDYGNYDDARDENFDSAKNEDDEEDEGDKDEKDVQQTHQMTKRMEGHVEILNKSIEELEDINVALQVENDMFKQENEKLKKRIKELEAKIIQEDYHTTSVDTVAKFVNHMDVETRKNKAIA</sequence>
<keyword evidence="1" id="KW-0175">Coiled coil</keyword>
<gene>
    <name evidence="3" type="ORF">D8674_011865</name>
</gene>
<dbReference type="Proteomes" id="UP000327157">
    <property type="component" value="Chromosome 14"/>
</dbReference>
<dbReference type="EMBL" id="SMOL01000553">
    <property type="protein sequence ID" value="KAB2608697.1"/>
    <property type="molecule type" value="Genomic_DNA"/>
</dbReference>
<accession>A0A5N5G0R4</accession>
<feature type="region of interest" description="Disordered" evidence="2">
    <location>
        <begin position="80"/>
        <end position="99"/>
    </location>
</feature>
<feature type="compositionally biased region" description="Acidic residues" evidence="2">
    <location>
        <begin position="130"/>
        <end position="143"/>
    </location>
</feature>
<name>A0A5N5G0R4_9ROSA</name>
<evidence type="ECO:0000256" key="2">
    <source>
        <dbReference type="SAM" id="MobiDB-lite"/>
    </source>
</evidence>
<feature type="coiled-coil region" evidence="1">
    <location>
        <begin position="189"/>
        <end position="237"/>
    </location>
</feature>
<proteinExistence type="predicted"/>
<evidence type="ECO:0000313" key="4">
    <source>
        <dbReference type="Proteomes" id="UP000327157"/>
    </source>
</evidence>
<evidence type="ECO:0000313" key="3">
    <source>
        <dbReference type="EMBL" id="KAB2608697.1"/>
    </source>
</evidence>